<evidence type="ECO:0000256" key="1">
    <source>
        <dbReference type="ARBA" id="ARBA00001966"/>
    </source>
</evidence>
<proteinExistence type="predicted"/>
<dbReference type="Gene3D" id="3.80.30.20">
    <property type="entry name" value="tm_1862 like domain"/>
    <property type="match status" value="1"/>
</dbReference>
<keyword evidence="5" id="KW-0411">Iron-sulfur</keyword>
<dbReference type="PROSITE" id="PS51332">
    <property type="entry name" value="B12_BINDING"/>
    <property type="match status" value="1"/>
</dbReference>
<dbReference type="GO" id="GO:0046872">
    <property type="term" value="F:metal ion binding"/>
    <property type="evidence" value="ECO:0007669"/>
    <property type="project" value="UniProtKB-KW"/>
</dbReference>
<reference evidence="7" key="1">
    <citation type="submission" date="2018-05" db="EMBL/GenBank/DDBJ databases">
        <authorList>
            <person name="Lanie J.A."/>
            <person name="Ng W.-L."/>
            <person name="Kazmierczak K.M."/>
            <person name="Andrzejewski T.M."/>
            <person name="Davidsen T.M."/>
            <person name="Wayne K.J."/>
            <person name="Tettelin H."/>
            <person name="Glass J.I."/>
            <person name="Rusch D."/>
            <person name="Podicherti R."/>
            <person name="Tsui H.-C.T."/>
            <person name="Winkler M.E."/>
        </authorList>
    </citation>
    <scope>NUCLEOTIDE SEQUENCE</scope>
</reference>
<accession>A0A382Z8Q7</accession>
<dbReference type="InterPro" id="IPR006158">
    <property type="entry name" value="Cobalamin-bd"/>
</dbReference>
<sequence length="259" mass="29420">SLSFDVELIRHAQLEQEKFEKLLSKGPKVIAISTTLILNPLDIAGVVRTCREKSPDSFIVLGGMSTWNHRLAHKGDPTIFQSYRADAVVVDGRGVKTLGRLVDHVVNKKSLTDVPNLFLYNGKNADATPKQPEDFDFKKDDINWDLIENDLLGQIAWVRTQISCPFACSFCTYPTTAGVVIRADMETLEKGLQQLQRKGVKYLLFIDDTFNVPPHRFKKILRLLKKYDFFWSSFIRCQYLDKEQVADMKESGCIGVFLG</sequence>
<dbReference type="AlphaFoldDB" id="A0A382Z8Q7"/>
<evidence type="ECO:0000313" key="7">
    <source>
        <dbReference type="EMBL" id="SVD91907.1"/>
    </source>
</evidence>
<dbReference type="Pfam" id="PF04055">
    <property type="entry name" value="Radical_SAM"/>
    <property type="match status" value="1"/>
</dbReference>
<keyword evidence="3" id="KW-0479">Metal-binding</keyword>
<dbReference type="SFLD" id="SFLDS00029">
    <property type="entry name" value="Radical_SAM"/>
    <property type="match status" value="1"/>
</dbReference>
<evidence type="ECO:0000256" key="2">
    <source>
        <dbReference type="ARBA" id="ARBA00022691"/>
    </source>
</evidence>
<dbReference type="InterPro" id="IPR023404">
    <property type="entry name" value="rSAM_horseshoe"/>
</dbReference>
<keyword evidence="2" id="KW-0949">S-adenosyl-L-methionine</keyword>
<evidence type="ECO:0000256" key="5">
    <source>
        <dbReference type="ARBA" id="ARBA00023014"/>
    </source>
</evidence>
<dbReference type="InterPro" id="IPR051198">
    <property type="entry name" value="BchE-like"/>
</dbReference>
<dbReference type="SUPFAM" id="SSF102114">
    <property type="entry name" value="Radical SAM enzymes"/>
    <property type="match status" value="1"/>
</dbReference>
<dbReference type="GO" id="GO:0003824">
    <property type="term" value="F:catalytic activity"/>
    <property type="evidence" value="ECO:0007669"/>
    <property type="project" value="InterPro"/>
</dbReference>
<evidence type="ECO:0000256" key="3">
    <source>
        <dbReference type="ARBA" id="ARBA00022723"/>
    </source>
</evidence>
<evidence type="ECO:0000256" key="4">
    <source>
        <dbReference type="ARBA" id="ARBA00023004"/>
    </source>
</evidence>
<gene>
    <name evidence="7" type="ORF">METZ01_LOCUS444761</name>
</gene>
<dbReference type="InterPro" id="IPR036724">
    <property type="entry name" value="Cobalamin-bd_sf"/>
</dbReference>
<dbReference type="GO" id="GO:0005829">
    <property type="term" value="C:cytosol"/>
    <property type="evidence" value="ECO:0007669"/>
    <property type="project" value="TreeGrafter"/>
</dbReference>
<dbReference type="SFLD" id="SFLDG01082">
    <property type="entry name" value="B12-binding_domain_containing"/>
    <property type="match status" value="1"/>
</dbReference>
<dbReference type="SUPFAM" id="SSF52242">
    <property type="entry name" value="Cobalamin (vitamin B12)-binding domain"/>
    <property type="match status" value="1"/>
</dbReference>
<keyword evidence="4" id="KW-0408">Iron</keyword>
<evidence type="ECO:0000259" key="6">
    <source>
        <dbReference type="PROSITE" id="PS51332"/>
    </source>
</evidence>
<organism evidence="7">
    <name type="scientific">marine metagenome</name>
    <dbReference type="NCBI Taxonomy" id="408172"/>
    <lineage>
        <taxon>unclassified sequences</taxon>
        <taxon>metagenomes</taxon>
        <taxon>ecological metagenomes</taxon>
    </lineage>
</organism>
<dbReference type="InterPro" id="IPR007197">
    <property type="entry name" value="rSAM"/>
</dbReference>
<dbReference type="PANTHER" id="PTHR43409">
    <property type="entry name" value="ANAEROBIC MAGNESIUM-PROTOPORPHYRIN IX MONOMETHYL ESTER CYCLASE-RELATED"/>
    <property type="match status" value="1"/>
</dbReference>
<feature type="non-terminal residue" evidence="7">
    <location>
        <position position="259"/>
    </location>
</feature>
<protein>
    <recommendedName>
        <fullName evidence="6">B12-binding domain-containing protein</fullName>
    </recommendedName>
</protein>
<dbReference type="EMBL" id="UINC01181954">
    <property type="protein sequence ID" value="SVD91907.1"/>
    <property type="molecule type" value="Genomic_DNA"/>
</dbReference>
<feature type="domain" description="B12-binding" evidence="6">
    <location>
        <begin position="1"/>
        <end position="112"/>
    </location>
</feature>
<comment type="cofactor">
    <cofactor evidence="1">
        <name>[4Fe-4S] cluster</name>
        <dbReference type="ChEBI" id="CHEBI:49883"/>
    </cofactor>
</comment>
<dbReference type="GO" id="GO:0031419">
    <property type="term" value="F:cobalamin binding"/>
    <property type="evidence" value="ECO:0007669"/>
    <property type="project" value="InterPro"/>
</dbReference>
<dbReference type="PANTHER" id="PTHR43409:SF7">
    <property type="entry name" value="BLL1977 PROTEIN"/>
    <property type="match status" value="1"/>
</dbReference>
<name>A0A382Z8Q7_9ZZZZ</name>
<feature type="non-terminal residue" evidence="7">
    <location>
        <position position="1"/>
    </location>
</feature>
<dbReference type="GO" id="GO:0051536">
    <property type="term" value="F:iron-sulfur cluster binding"/>
    <property type="evidence" value="ECO:0007669"/>
    <property type="project" value="UniProtKB-KW"/>
</dbReference>
<dbReference type="InterPro" id="IPR058240">
    <property type="entry name" value="rSAM_sf"/>
</dbReference>